<evidence type="ECO:0000313" key="2">
    <source>
        <dbReference type="Proteomes" id="UP000531216"/>
    </source>
</evidence>
<sequence>MSAPTPRCFLCGGRALAPSNRHLSWPDGATRRFALACSFCGVLTDRAEGPDALEHLGAAMAAERFRLDRDAPYGLDIFTLRAAATRWRRGATPADAAQRAALAHPHADLAAEADLAYLDENCADPIAMGLMCRAAEWDAAREMLRLHLAMGATIVILVDGEGPAFTAEPGILVARRPMAGDFAAQRNALQDLSPAPWMLQLDTDETLEPAAAALLPALARLAEAGGAVSVGLPRRNLVDGRLADLFPDTQYRLNRREVRYAGRVHERPDRPWQRSLLALHGAIDHHLSRARVETRSRAYEAMAPGAGRLEEEDALLQPFCD</sequence>
<reference evidence="1 2" key="1">
    <citation type="submission" date="2020-08" db="EMBL/GenBank/DDBJ databases">
        <title>Genomic Encyclopedia of Type Strains, Phase IV (KMG-IV): sequencing the most valuable type-strain genomes for metagenomic binning, comparative biology and taxonomic classification.</title>
        <authorList>
            <person name="Goeker M."/>
        </authorList>
    </citation>
    <scope>NUCLEOTIDE SEQUENCE [LARGE SCALE GENOMIC DNA]</scope>
    <source>
        <strain evidence="1 2">DSM 25024</strain>
    </source>
</reference>
<evidence type="ECO:0000313" key="1">
    <source>
        <dbReference type="EMBL" id="MBB3936202.1"/>
    </source>
</evidence>
<accession>A0A7W6BSQ6</accession>
<name>A0A7W6BSQ6_9HYPH</name>
<dbReference type="EMBL" id="JACIDO010000004">
    <property type="protein sequence ID" value="MBB3936202.1"/>
    <property type="molecule type" value="Genomic_DNA"/>
</dbReference>
<keyword evidence="2" id="KW-1185">Reference proteome</keyword>
<protein>
    <recommendedName>
        <fullName evidence="3">Glycosyl transferase family 2</fullName>
    </recommendedName>
</protein>
<dbReference type="OrthoDB" id="7549339at2"/>
<gene>
    <name evidence="1" type="ORF">GGR05_002352</name>
</gene>
<dbReference type="RefSeq" id="WP_090963182.1">
    <property type="nucleotide sequence ID" value="NZ_FOOA01000008.1"/>
</dbReference>
<organism evidence="1 2">
    <name type="scientific">Aureimonas phyllosphaerae</name>
    <dbReference type="NCBI Taxonomy" id="1166078"/>
    <lineage>
        <taxon>Bacteria</taxon>
        <taxon>Pseudomonadati</taxon>
        <taxon>Pseudomonadota</taxon>
        <taxon>Alphaproteobacteria</taxon>
        <taxon>Hyphomicrobiales</taxon>
        <taxon>Aurantimonadaceae</taxon>
        <taxon>Aureimonas</taxon>
    </lineage>
</organism>
<evidence type="ECO:0008006" key="3">
    <source>
        <dbReference type="Google" id="ProtNLM"/>
    </source>
</evidence>
<dbReference type="AlphaFoldDB" id="A0A7W6BSQ6"/>
<dbReference type="Proteomes" id="UP000531216">
    <property type="component" value="Unassembled WGS sequence"/>
</dbReference>
<proteinExistence type="predicted"/>
<comment type="caution">
    <text evidence="1">The sequence shown here is derived from an EMBL/GenBank/DDBJ whole genome shotgun (WGS) entry which is preliminary data.</text>
</comment>